<dbReference type="PROSITE" id="PS51935">
    <property type="entry name" value="NLPC_P60"/>
    <property type="match status" value="1"/>
</dbReference>
<evidence type="ECO:0000259" key="6">
    <source>
        <dbReference type="PROSITE" id="PS51935"/>
    </source>
</evidence>
<dbReference type="InterPro" id="IPR038765">
    <property type="entry name" value="Papain-like_cys_pep_sf"/>
</dbReference>
<dbReference type="Gene3D" id="3.90.1720.10">
    <property type="entry name" value="endopeptidase domain like (from Nostoc punctiforme)"/>
    <property type="match status" value="1"/>
</dbReference>
<evidence type="ECO:0000256" key="1">
    <source>
        <dbReference type="ARBA" id="ARBA00007074"/>
    </source>
</evidence>
<name>A0ABX8BJM3_9ACTN</name>
<keyword evidence="3" id="KW-0378">Hydrolase</keyword>
<protein>
    <submittedName>
        <fullName evidence="7">C40 family peptidase</fullName>
    </submittedName>
</protein>
<dbReference type="PANTHER" id="PTHR47359">
    <property type="entry name" value="PEPTIDOGLYCAN DL-ENDOPEPTIDASE CWLO"/>
    <property type="match status" value="1"/>
</dbReference>
<dbReference type="EMBL" id="CP074133">
    <property type="protein sequence ID" value="QUX22269.1"/>
    <property type="molecule type" value="Genomic_DNA"/>
</dbReference>
<evidence type="ECO:0000313" key="8">
    <source>
        <dbReference type="Proteomes" id="UP000676079"/>
    </source>
</evidence>
<evidence type="ECO:0000313" key="7">
    <source>
        <dbReference type="EMBL" id="QUX22269.1"/>
    </source>
</evidence>
<dbReference type="SUPFAM" id="SSF54001">
    <property type="entry name" value="Cysteine proteinases"/>
    <property type="match status" value="1"/>
</dbReference>
<proteinExistence type="inferred from homology"/>
<dbReference type="InterPro" id="IPR051794">
    <property type="entry name" value="PG_Endopeptidase_C40"/>
</dbReference>
<keyword evidence="4" id="KW-0788">Thiol protease</keyword>
<dbReference type="Proteomes" id="UP000676079">
    <property type="component" value="Chromosome"/>
</dbReference>
<sequence>MRIPRHHEQTQACRPADPGRQASHSRRPRTGARALSAALLAAALAFGAAPGLAQAAPAAPAGGGERVHQLSSATAERAIEAAESQKGTPYAWGGSKPGGFDCSGLVQWSFKQAGVNLPRIAQDQVDHGTRVSYSNARRGDLLYWTDSGGYAYHVAIYLGNGRMIDAPRTGDEVRERDVTRYNLAGAVRL</sequence>
<dbReference type="Pfam" id="PF00877">
    <property type="entry name" value="NLPC_P60"/>
    <property type="match status" value="1"/>
</dbReference>
<gene>
    <name evidence="7" type="ORF">KGD84_28640</name>
</gene>
<keyword evidence="2" id="KW-0645">Protease</keyword>
<accession>A0ABX8BJM3</accession>
<evidence type="ECO:0000256" key="5">
    <source>
        <dbReference type="SAM" id="MobiDB-lite"/>
    </source>
</evidence>
<reference evidence="7 8" key="1">
    <citation type="submission" date="2021-05" db="EMBL/GenBank/DDBJ databases">
        <title>Direct Submission.</title>
        <authorList>
            <person name="Li K."/>
            <person name="Gao J."/>
        </authorList>
    </citation>
    <scope>NUCLEOTIDE SEQUENCE [LARGE SCALE GENOMIC DNA]</scope>
    <source>
        <strain evidence="7 8">Mg02</strain>
    </source>
</reference>
<evidence type="ECO:0000256" key="3">
    <source>
        <dbReference type="ARBA" id="ARBA00022801"/>
    </source>
</evidence>
<evidence type="ECO:0000256" key="2">
    <source>
        <dbReference type="ARBA" id="ARBA00022670"/>
    </source>
</evidence>
<dbReference type="RefSeq" id="WP_220563485.1">
    <property type="nucleotide sequence ID" value="NZ_CP074133.1"/>
</dbReference>
<organism evidence="7 8">
    <name type="scientific">Nocardiopsis changdeensis</name>
    <dbReference type="NCBI Taxonomy" id="2831969"/>
    <lineage>
        <taxon>Bacteria</taxon>
        <taxon>Bacillati</taxon>
        <taxon>Actinomycetota</taxon>
        <taxon>Actinomycetes</taxon>
        <taxon>Streptosporangiales</taxon>
        <taxon>Nocardiopsidaceae</taxon>
        <taxon>Nocardiopsis</taxon>
    </lineage>
</organism>
<dbReference type="PANTHER" id="PTHR47359:SF3">
    <property type="entry name" value="NLP_P60 DOMAIN-CONTAINING PROTEIN-RELATED"/>
    <property type="match status" value="1"/>
</dbReference>
<comment type="similarity">
    <text evidence="1">Belongs to the peptidase C40 family.</text>
</comment>
<feature type="region of interest" description="Disordered" evidence="5">
    <location>
        <begin position="1"/>
        <end position="31"/>
    </location>
</feature>
<dbReference type="InterPro" id="IPR000064">
    <property type="entry name" value="NLP_P60_dom"/>
</dbReference>
<feature type="domain" description="NlpC/P60" evidence="6">
    <location>
        <begin position="72"/>
        <end position="189"/>
    </location>
</feature>
<evidence type="ECO:0000256" key="4">
    <source>
        <dbReference type="ARBA" id="ARBA00022807"/>
    </source>
</evidence>
<keyword evidence="8" id="KW-1185">Reference proteome</keyword>